<evidence type="ECO:0000313" key="3">
    <source>
        <dbReference type="Proteomes" id="UP001205740"/>
    </source>
</evidence>
<keyword evidence="3" id="KW-1185">Reference proteome</keyword>
<accession>A0ABT1GZX2</accession>
<dbReference type="Proteomes" id="UP001205740">
    <property type="component" value="Unassembled WGS sequence"/>
</dbReference>
<keyword evidence="1" id="KW-0472">Membrane</keyword>
<reference evidence="2 3" key="1">
    <citation type="submission" date="2022-06" db="EMBL/GenBank/DDBJ databases">
        <title>Genomic Encyclopedia of Archaeal and Bacterial Type Strains, Phase II (KMG-II): from individual species to whole genera.</title>
        <authorList>
            <person name="Goeker M."/>
        </authorList>
    </citation>
    <scope>NUCLEOTIDE SEQUENCE [LARGE SCALE GENOMIC DNA]</scope>
    <source>
        <strain evidence="2 3">DSM 45037</strain>
    </source>
</reference>
<name>A0ABT1GZX2_9NOCA</name>
<keyword evidence="1" id="KW-1133">Transmembrane helix</keyword>
<gene>
    <name evidence="2" type="ORF">LX12_000992</name>
</gene>
<evidence type="ECO:0000256" key="1">
    <source>
        <dbReference type="SAM" id="Phobius"/>
    </source>
</evidence>
<proteinExistence type="predicted"/>
<evidence type="ECO:0000313" key="2">
    <source>
        <dbReference type="EMBL" id="MCP2159813.1"/>
    </source>
</evidence>
<comment type="caution">
    <text evidence="2">The sequence shown here is derived from an EMBL/GenBank/DDBJ whole genome shotgun (WGS) entry which is preliminary data.</text>
</comment>
<organism evidence="2 3">
    <name type="scientific">Williamsia serinedens</name>
    <dbReference type="NCBI Taxonomy" id="391736"/>
    <lineage>
        <taxon>Bacteria</taxon>
        <taxon>Bacillati</taxon>
        <taxon>Actinomycetota</taxon>
        <taxon>Actinomycetes</taxon>
        <taxon>Mycobacteriales</taxon>
        <taxon>Nocardiaceae</taxon>
        <taxon>Williamsia</taxon>
    </lineage>
</organism>
<dbReference type="EMBL" id="JAMTCG010000002">
    <property type="protein sequence ID" value="MCP2159813.1"/>
    <property type="molecule type" value="Genomic_DNA"/>
</dbReference>
<keyword evidence="1" id="KW-0812">Transmembrane</keyword>
<protein>
    <submittedName>
        <fullName evidence="2">Uncharacterized protein</fullName>
    </submittedName>
</protein>
<feature type="transmembrane region" description="Helical" evidence="1">
    <location>
        <begin position="32"/>
        <end position="51"/>
    </location>
</feature>
<sequence>MATHTHTDHAAGMGRGARALHLDENLDIRGRCVSIGISIALLAVVLVSLVAL</sequence>
<dbReference type="RefSeq" id="WP_253653414.1">
    <property type="nucleotide sequence ID" value="NZ_BAAAOE010000001.1"/>
</dbReference>